<evidence type="ECO:0000313" key="3">
    <source>
        <dbReference type="Proteomes" id="UP000460272"/>
    </source>
</evidence>
<feature type="region of interest" description="Disordered" evidence="1">
    <location>
        <begin position="1"/>
        <end position="25"/>
    </location>
</feature>
<comment type="caution">
    <text evidence="2">The sequence shown here is derived from an EMBL/GenBank/DDBJ whole genome shotgun (WGS) entry which is preliminary data.</text>
</comment>
<sequence>MPKLRSDQMTSPSVPAAASTPGPVEPVPPSPFVKIVMGPMTKALNPLIVRLAGRRHFPMAAQLTHTGRRSGRTYVTPVGARRAGDLVLIPLTFGNQSDWSRNVLAAGHCSLRLEGADYQASAPELVSREEAGPHVRTAFGPLERASMRLLGIRQFLRLSVVPTRP</sequence>
<protein>
    <submittedName>
        <fullName evidence="2">Nitroreductase family deazaflavin-dependent oxidoreductase</fullName>
    </submittedName>
</protein>
<name>A0A6P2C7B7_9ACTN</name>
<gene>
    <name evidence="2" type="ORF">EAS64_00235</name>
</gene>
<dbReference type="Proteomes" id="UP000460272">
    <property type="component" value="Unassembled WGS sequence"/>
</dbReference>
<keyword evidence="3" id="KW-1185">Reference proteome</keyword>
<reference evidence="2 3" key="1">
    <citation type="submission" date="2018-11" db="EMBL/GenBank/DDBJ databases">
        <title>Trebonia kvetii gen.nov., sp.nov., a novel acidophilic actinobacterium, and proposal of the new actinobacterial family Treboniaceae fam. nov.</title>
        <authorList>
            <person name="Rapoport D."/>
            <person name="Sagova-Mareckova M."/>
            <person name="Sedlacek I."/>
            <person name="Provaznik J."/>
            <person name="Kralova S."/>
            <person name="Pavlinic D."/>
            <person name="Benes V."/>
            <person name="Kopecky J."/>
        </authorList>
    </citation>
    <scope>NUCLEOTIDE SEQUENCE [LARGE SCALE GENOMIC DNA]</scope>
    <source>
        <strain evidence="2 3">15Tr583</strain>
    </source>
</reference>
<dbReference type="EMBL" id="RPFW01000001">
    <property type="protein sequence ID" value="TVZ05941.1"/>
    <property type="molecule type" value="Genomic_DNA"/>
</dbReference>
<evidence type="ECO:0000256" key="1">
    <source>
        <dbReference type="SAM" id="MobiDB-lite"/>
    </source>
</evidence>
<dbReference type="InterPro" id="IPR012349">
    <property type="entry name" value="Split_barrel_FMN-bd"/>
</dbReference>
<evidence type="ECO:0000313" key="2">
    <source>
        <dbReference type="EMBL" id="TVZ05941.1"/>
    </source>
</evidence>
<dbReference type="NCBIfam" id="TIGR00026">
    <property type="entry name" value="hi_GC_TIGR00026"/>
    <property type="match status" value="1"/>
</dbReference>
<proteinExistence type="predicted"/>
<dbReference type="AlphaFoldDB" id="A0A6P2C7B7"/>
<dbReference type="Gene3D" id="2.30.110.10">
    <property type="entry name" value="Electron Transport, Fmn-binding Protein, Chain A"/>
    <property type="match status" value="1"/>
</dbReference>
<organism evidence="2 3">
    <name type="scientific">Trebonia kvetii</name>
    <dbReference type="NCBI Taxonomy" id="2480626"/>
    <lineage>
        <taxon>Bacteria</taxon>
        <taxon>Bacillati</taxon>
        <taxon>Actinomycetota</taxon>
        <taxon>Actinomycetes</taxon>
        <taxon>Streptosporangiales</taxon>
        <taxon>Treboniaceae</taxon>
        <taxon>Trebonia</taxon>
    </lineage>
</organism>
<dbReference type="GO" id="GO:0016491">
    <property type="term" value="F:oxidoreductase activity"/>
    <property type="evidence" value="ECO:0007669"/>
    <property type="project" value="InterPro"/>
</dbReference>
<dbReference type="OrthoDB" id="3778270at2"/>
<dbReference type="InterPro" id="IPR004378">
    <property type="entry name" value="F420H2_quin_Rdtase"/>
</dbReference>
<accession>A0A6P2C7B7</accession>
<dbReference type="Pfam" id="PF04075">
    <property type="entry name" value="F420H2_quin_red"/>
    <property type="match status" value="1"/>
</dbReference>